<proteinExistence type="predicted"/>
<keyword evidence="2" id="KW-1185">Reference proteome</keyword>
<sequence>MKIILNQGSIAAECDGDCQNNNRGGWGGEEERRLGQYGTVDETNGAFVGKCTHRVEKQNGLERNIIIDYTHI</sequence>
<reference evidence="1" key="1">
    <citation type="submission" date="2021-09" db="EMBL/GenBank/DDBJ databases">
        <authorList>
            <person name="Martin H S."/>
        </authorList>
    </citation>
    <scope>NUCLEOTIDE SEQUENCE</scope>
</reference>
<dbReference type="EMBL" id="CAKASE010000044">
    <property type="protein sequence ID" value="CAG9559481.1"/>
    <property type="molecule type" value="Genomic_DNA"/>
</dbReference>
<gene>
    <name evidence="1" type="ORF">DCHRY22_LOCUS1346</name>
</gene>
<dbReference type="Proteomes" id="UP000789524">
    <property type="component" value="Unassembled WGS sequence"/>
</dbReference>
<comment type="caution">
    <text evidence="1">The sequence shown here is derived from an EMBL/GenBank/DDBJ whole genome shotgun (WGS) entry which is preliminary data.</text>
</comment>
<organism evidence="1 2">
    <name type="scientific">Danaus chrysippus</name>
    <name type="common">African queen</name>
    <dbReference type="NCBI Taxonomy" id="151541"/>
    <lineage>
        <taxon>Eukaryota</taxon>
        <taxon>Metazoa</taxon>
        <taxon>Ecdysozoa</taxon>
        <taxon>Arthropoda</taxon>
        <taxon>Hexapoda</taxon>
        <taxon>Insecta</taxon>
        <taxon>Pterygota</taxon>
        <taxon>Neoptera</taxon>
        <taxon>Endopterygota</taxon>
        <taxon>Lepidoptera</taxon>
        <taxon>Glossata</taxon>
        <taxon>Ditrysia</taxon>
        <taxon>Papilionoidea</taxon>
        <taxon>Nymphalidae</taxon>
        <taxon>Danainae</taxon>
        <taxon>Danaini</taxon>
        <taxon>Danaina</taxon>
        <taxon>Danaus</taxon>
        <taxon>Anosia</taxon>
    </lineage>
</organism>
<name>A0A8J2QC97_9NEOP</name>
<dbReference type="AlphaFoldDB" id="A0A8J2QC97"/>
<protein>
    <submittedName>
        <fullName evidence="1">(African queen) hypothetical protein</fullName>
    </submittedName>
</protein>
<evidence type="ECO:0000313" key="2">
    <source>
        <dbReference type="Proteomes" id="UP000789524"/>
    </source>
</evidence>
<accession>A0A8J2QC97</accession>
<evidence type="ECO:0000313" key="1">
    <source>
        <dbReference type="EMBL" id="CAG9559481.1"/>
    </source>
</evidence>